<dbReference type="Proteomes" id="UP001255246">
    <property type="component" value="Unassembled WGS sequence"/>
</dbReference>
<name>A0ABU3AC52_9FLAO</name>
<keyword evidence="4" id="KW-1185">Reference proteome</keyword>
<evidence type="ECO:0000313" key="4">
    <source>
        <dbReference type="Proteomes" id="UP001255246"/>
    </source>
</evidence>
<feature type="region of interest" description="Disordered" evidence="1">
    <location>
        <begin position="71"/>
        <end position="97"/>
    </location>
</feature>
<evidence type="ECO:0000313" key="3">
    <source>
        <dbReference type="EMBL" id="MDT0607400.1"/>
    </source>
</evidence>
<sequence length="107" mass="12432">MKRIIGFRDLQCNFESIANSNMVLLQTILILIFVYYGIKLLLKWLAPRLFNYAVKKTEERFGQQFGNYQDFSNTNTKEGETTVGKQPVPKSNPSKKVGEYIDFEEID</sequence>
<dbReference type="InterPro" id="IPR032272">
    <property type="entry name" value="DUF4834"/>
</dbReference>
<evidence type="ECO:0000256" key="2">
    <source>
        <dbReference type="SAM" id="Phobius"/>
    </source>
</evidence>
<comment type="caution">
    <text evidence="3">The sequence shown here is derived from an EMBL/GenBank/DDBJ whole genome shotgun (WGS) entry which is preliminary data.</text>
</comment>
<proteinExistence type="predicted"/>
<keyword evidence="2" id="KW-0812">Transmembrane</keyword>
<protein>
    <submittedName>
        <fullName evidence="3">DUF4834 family protein</fullName>
    </submittedName>
</protein>
<keyword evidence="2" id="KW-1133">Transmembrane helix</keyword>
<dbReference type="EMBL" id="JAVRHR010000002">
    <property type="protein sequence ID" value="MDT0607400.1"/>
    <property type="molecule type" value="Genomic_DNA"/>
</dbReference>
<feature type="transmembrane region" description="Helical" evidence="2">
    <location>
        <begin position="23"/>
        <end position="42"/>
    </location>
</feature>
<reference evidence="3 4" key="1">
    <citation type="submission" date="2023-09" db="EMBL/GenBank/DDBJ databases">
        <authorList>
            <person name="Rey-Velasco X."/>
        </authorList>
    </citation>
    <scope>NUCLEOTIDE SEQUENCE [LARGE SCALE GENOMIC DNA]</scope>
    <source>
        <strain evidence="3 4">F388</strain>
    </source>
</reference>
<gene>
    <name evidence="3" type="ORF">RM706_10185</name>
</gene>
<accession>A0ABU3AC52</accession>
<organism evidence="3 4">
    <name type="scientific">Croceitalea rosinachiae</name>
    <dbReference type="NCBI Taxonomy" id="3075596"/>
    <lineage>
        <taxon>Bacteria</taxon>
        <taxon>Pseudomonadati</taxon>
        <taxon>Bacteroidota</taxon>
        <taxon>Flavobacteriia</taxon>
        <taxon>Flavobacteriales</taxon>
        <taxon>Flavobacteriaceae</taxon>
        <taxon>Croceitalea</taxon>
    </lineage>
</organism>
<dbReference type="Pfam" id="PF16118">
    <property type="entry name" value="DUF4834"/>
    <property type="match status" value="1"/>
</dbReference>
<evidence type="ECO:0000256" key="1">
    <source>
        <dbReference type="SAM" id="MobiDB-lite"/>
    </source>
</evidence>
<keyword evidence="2" id="KW-0472">Membrane</keyword>
<dbReference type="RefSeq" id="WP_311351056.1">
    <property type="nucleotide sequence ID" value="NZ_JAVRHR010000002.1"/>
</dbReference>